<organism evidence="1 2">
    <name type="scientific">Bacillus spongiae</name>
    <dbReference type="NCBI Taxonomy" id="2683610"/>
    <lineage>
        <taxon>Bacteria</taxon>
        <taxon>Bacillati</taxon>
        <taxon>Bacillota</taxon>
        <taxon>Bacilli</taxon>
        <taxon>Bacillales</taxon>
        <taxon>Bacillaceae</taxon>
        <taxon>Bacillus</taxon>
    </lineage>
</organism>
<evidence type="ECO:0000313" key="2">
    <source>
        <dbReference type="Proteomes" id="UP001312865"/>
    </source>
</evidence>
<comment type="caution">
    <text evidence="1">The sequence shown here is derived from an EMBL/GenBank/DDBJ whole genome shotgun (WGS) entry which is preliminary data.</text>
</comment>
<proteinExistence type="predicted"/>
<dbReference type="PANTHER" id="PTHR37812">
    <property type="entry name" value="MU-LIKE PROPHAGE FLUMU PROTEIN C"/>
    <property type="match status" value="1"/>
</dbReference>
<dbReference type="NCBIfam" id="NF040785">
    <property type="entry name" value="CD3324_fam"/>
    <property type="match status" value="1"/>
</dbReference>
<name>A0ABU8HEG7_9BACI</name>
<dbReference type="InterPro" id="IPR052411">
    <property type="entry name" value="c-mor_Regulatory_Protein"/>
</dbReference>
<dbReference type="InterPro" id="IPR049739">
    <property type="entry name" value="YraL-like"/>
</dbReference>
<dbReference type="RefSeq" id="WP_336587078.1">
    <property type="nucleotide sequence ID" value="NZ_JBBAXC010000008.1"/>
</dbReference>
<protein>
    <submittedName>
        <fullName evidence="1">CD3324 family protein</fullName>
    </submittedName>
</protein>
<sequence>MVYKKAKNVLPDELIEMIQNYIDGECIYIPVKEGKRSSWGSKNGTRKKIKERNAEIIRQYTLGESISTLAKSYYLSKKSIEKIVYEHK</sequence>
<reference evidence="1 2" key="1">
    <citation type="journal article" date="2018" name="J. Microbiol.">
        <title>Bacillus spongiae sp. nov., isolated from sponge of Jeju Island.</title>
        <authorList>
            <person name="Lee G.E."/>
            <person name="Im W.T."/>
            <person name="Park J.S."/>
        </authorList>
    </citation>
    <scope>NUCLEOTIDE SEQUENCE [LARGE SCALE GENOMIC DNA]</scope>
    <source>
        <strain evidence="1 2">135PIL107-10</strain>
    </source>
</reference>
<dbReference type="PANTHER" id="PTHR37812:SF1">
    <property type="entry name" value="MU-LIKE PROPHAGE FLUMU PROTEIN C"/>
    <property type="match status" value="1"/>
</dbReference>
<dbReference type="Proteomes" id="UP001312865">
    <property type="component" value="Unassembled WGS sequence"/>
</dbReference>
<dbReference type="InterPro" id="IPR009057">
    <property type="entry name" value="Homeodomain-like_sf"/>
</dbReference>
<dbReference type="EMBL" id="JBBAXC010000008">
    <property type="protein sequence ID" value="MEI5907640.1"/>
    <property type="molecule type" value="Genomic_DNA"/>
</dbReference>
<gene>
    <name evidence="1" type="ORF">WAK64_11290</name>
</gene>
<accession>A0ABU8HEG7</accession>
<keyword evidence="2" id="KW-1185">Reference proteome</keyword>
<dbReference type="SUPFAM" id="SSF46689">
    <property type="entry name" value="Homeodomain-like"/>
    <property type="match status" value="1"/>
</dbReference>
<dbReference type="Gene3D" id="1.10.10.60">
    <property type="entry name" value="Homeodomain-like"/>
    <property type="match status" value="1"/>
</dbReference>
<evidence type="ECO:0000313" key="1">
    <source>
        <dbReference type="EMBL" id="MEI5907640.1"/>
    </source>
</evidence>